<dbReference type="RefSeq" id="WP_289167075.1">
    <property type="nucleotide sequence ID" value="NZ_JASZZN010000030.1"/>
</dbReference>
<keyword evidence="2" id="KW-1185">Reference proteome</keyword>
<evidence type="ECO:0000313" key="1">
    <source>
        <dbReference type="EMBL" id="MDM4019039.1"/>
    </source>
</evidence>
<dbReference type="EMBL" id="JASZZN010000030">
    <property type="protein sequence ID" value="MDM4019039.1"/>
    <property type="molecule type" value="Genomic_DNA"/>
</dbReference>
<organism evidence="1 2">
    <name type="scientific">Roseiconus lacunae</name>
    <dbReference type="NCBI Taxonomy" id="2605694"/>
    <lineage>
        <taxon>Bacteria</taxon>
        <taxon>Pseudomonadati</taxon>
        <taxon>Planctomycetota</taxon>
        <taxon>Planctomycetia</taxon>
        <taxon>Pirellulales</taxon>
        <taxon>Pirellulaceae</taxon>
        <taxon>Roseiconus</taxon>
    </lineage>
</organism>
<gene>
    <name evidence="1" type="ORF">QTN89_26535</name>
</gene>
<dbReference type="Proteomes" id="UP001239462">
    <property type="component" value="Unassembled WGS sequence"/>
</dbReference>
<reference evidence="1 2" key="1">
    <citation type="submission" date="2023-06" db="EMBL/GenBank/DDBJ databases">
        <title>Roseiconus lacunae JC819 isolated from Gulf of Mannar region, Tamil Nadu.</title>
        <authorList>
            <person name="Pk S."/>
            <person name="Ch S."/>
            <person name="Ch V.R."/>
        </authorList>
    </citation>
    <scope>NUCLEOTIDE SEQUENCE [LARGE SCALE GENOMIC DNA]</scope>
    <source>
        <strain evidence="1 2">JC819</strain>
    </source>
</reference>
<name>A0ABT7PRY6_9BACT</name>
<evidence type="ECO:0000313" key="2">
    <source>
        <dbReference type="Proteomes" id="UP001239462"/>
    </source>
</evidence>
<comment type="caution">
    <text evidence="1">The sequence shown here is derived from an EMBL/GenBank/DDBJ whole genome shotgun (WGS) entry which is preliminary data.</text>
</comment>
<protein>
    <recommendedName>
        <fullName evidence="3">Carboxypeptidase regulatory-like domain-containing protein</fullName>
    </recommendedName>
</protein>
<accession>A0ABT7PRY6</accession>
<evidence type="ECO:0008006" key="3">
    <source>
        <dbReference type="Google" id="ProtNLM"/>
    </source>
</evidence>
<sequence length="168" mass="18125">MSRSKTPCSWFVVLLIAIVLSSSEGCGGRGNERVDVYPVSGTVMFERVPAAGVVLQLIPEHGSIAAKENLKPGGVTDERGHYDVMTYATGDGAPAGSYKLILFWPPEMDADPMAELTNNTGRGKAKTPPMIPDGPPDRFAGKYFDAKKTEWSVNVAEQEVNEIPTIQL</sequence>
<proteinExistence type="predicted"/>